<evidence type="ECO:0000256" key="4">
    <source>
        <dbReference type="SAM" id="MobiDB-lite"/>
    </source>
</evidence>
<dbReference type="PROSITE" id="PS50932">
    <property type="entry name" value="HTH_LACI_2"/>
    <property type="match status" value="1"/>
</dbReference>
<organism evidence="6 7">
    <name type="scientific">Nocardioides scoriae</name>
    <dbReference type="NCBI Taxonomy" id="642780"/>
    <lineage>
        <taxon>Bacteria</taxon>
        <taxon>Bacillati</taxon>
        <taxon>Actinomycetota</taxon>
        <taxon>Actinomycetes</taxon>
        <taxon>Propionibacteriales</taxon>
        <taxon>Nocardioidaceae</taxon>
        <taxon>Nocardioides</taxon>
    </lineage>
</organism>
<evidence type="ECO:0000259" key="5">
    <source>
        <dbReference type="PROSITE" id="PS50932"/>
    </source>
</evidence>
<dbReference type="Gene3D" id="3.40.50.2300">
    <property type="match status" value="2"/>
</dbReference>
<dbReference type="RefSeq" id="WP_231917080.1">
    <property type="nucleotide sequence ID" value="NZ_LT629757.1"/>
</dbReference>
<dbReference type="CDD" id="cd01392">
    <property type="entry name" value="HTH_LacI"/>
    <property type="match status" value="1"/>
</dbReference>
<dbReference type="AlphaFoldDB" id="A0A1H1PZC1"/>
<dbReference type="CDD" id="cd06267">
    <property type="entry name" value="PBP1_LacI_sugar_binding-like"/>
    <property type="match status" value="1"/>
</dbReference>
<dbReference type="SUPFAM" id="SSF53822">
    <property type="entry name" value="Periplasmic binding protein-like I"/>
    <property type="match status" value="1"/>
</dbReference>
<dbReference type="SUPFAM" id="SSF47413">
    <property type="entry name" value="lambda repressor-like DNA-binding domains"/>
    <property type="match status" value="1"/>
</dbReference>
<evidence type="ECO:0000313" key="7">
    <source>
        <dbReference type="Proteomes" id="UP000198859"/>
    </source>
</evidence>
<dbReference type="GO" id="GO:0003700">
    <property type="term" value="F:DNA-binding transcription factor activity"/>
    <property type="evidence" value="ECO:0007669"/>
    <property type="project" value="TreeGrafter"/>
</dbReference>
<feature type="domain" description="HTH lacI-type" evidence="5">
    <location>
        <begin position="10"/>
        <end position="64"/>
    </location>
</feature>
<keyword evidence="3" id="KW-0804">Transcription</keyword>
<proteinExistence type="predicted"/>
<reference evidence="7" key="1">
    <citation type="submission" date="2016-10" db="EMBL/GenBank/DDBJ databases">
        <authorList>
            <person name="Varghese N."/>
            <person name="Submissions S."/>
        </authorList>
    </citation>
    <scope>NUCLEOTIDE SEQUENCE [LARGE SCALE GENOMIC DNA]</scope>
    <source>
        <strain evidence="7">DSM 22127</strain>
    </source>
</reference>
<evidence type="ECO:0000256" key="2">
    <source>
        <dbReference type="ARBA" id="ARBA00023125"/>
    </source>
</evidence>
<evidence type="ECO:0000313" key="6">
    <source>
        <dbReference type="EMBL" id="SDS16520.1"/>
    </source>
</evidence>
<protein>
    <submittedName>
        <fullName evidence="6">DNA-binding transcriptional regulator, LacI/PurR family</fullName>
    </submittedName>
</protein>
<keyword evidence="1" id="KW-0805">Transcription regulation</keyword>
<dbReference type="Pfam" id="PF00356">
    <property type="entry name" value="LacI"/>
    <property type="match status" value="1"/>
</dbReference>
<gene>
    <name evidence="6" type="ORF">SAMN04488570_1277</name>
</gene>
<dbReference type="InterPro" id="IPR028082">
    <property type="entry name" value="Peripla_BP_I"/>
</dbReference>
<name>A0A1H1PZC1_9ACTN</name>
<dbReference type="SMART" id="SM00354">
    <property type="entry name" value="HTH_LACI"/>
    <property type="match status" value="1"/>
</dbReference>
<keyword evidence="7" id="KW-1185">Reference proteome</keyword>
<feature type="region of interest" description="Disordered" evidence="4">
    <location>
        <begin position="307"/>
        <end position="340"/>
    </location>
</feature>
<dbReference type="InterPro" id="IPR010982">
    <property type="entry name" value="Lambda_DNA-bd_dom_sf"/>
</dbReference>
<dbReference type="Proteomes" id="UP000198859">
    <property type="component" value="Chromosome I"/>
</dbReference>
<dbReference type="Pfam" id="PF13377">
    <property type="entry name" value="Peripla_BP_3"/>
    <property type="match status" value="1"/>
</dbReference>
<dbReference type="STRING" id="642780.SAMN04488570_1277"/>
<dbReference type="GO" id="GO:0000976">
    <property type="term" value="F:transcription cis-regulatory region binding"/>
    <property type="evidence" value="ECO:0007669"/>
    <property type="project" value="TreeGrafter"/>
</dbReference>
<keyword evidence="2 6" id="KW-0238">DNA-binding</keyword>
<dbReference type="Gene3D" id="1.10.260.40">
    <property type="entry name" value="lambda repressor-like DNA-binding domains"/>
    <property type="match status" value="1"/>
</dbReference>
<dbReference type="PANTHER" id="PTHR30146">
    <property type="entry name" value="LACI-RELATED TRANSCRIPTIONAL REPRESSOR"/>
    <property type="match status" value="1"/>
</dbReference>
<evidence type="ECO:0000256" key="1">
    <source>
        <dbReference type="ARBA" id="ARBA00023015"/>
    </source>
</evidence>
<accession>A0A1H1PZC1</accession>
<dbReference type="InterPro" id="IPR000843">
    <property type="entry name" value="HTH_LacI"/>
</dbReference>
<dbReference type="EMBL" id="LT629757">
    <property type="protein sequence ID" value="SDS16520.1"/>
    <property type="molecule type" value="Genomic_DNA"/>
</dbReference>
<sequence>MTPVPEGSRVTLEDVARHAGVSRALVSIVMRGAKGAGEQTRARVLAAADELGYRPDVRARALAGQRSRLIGVTFGVAGSFHFDLLEGLYAAARDHGHELVLSALTRGRDEQAAVLSLQDFRFDALVMLAPQTPAPLLAGTVPVVVVGWQVDDPRVDVVRTSDTSALDQAVDHLVGLGHRDVVHLDGGSGLVAASRRSAYAAAMARHGLERHARVVSGGETQLDGMRAARELIAGPLPTAVVAYNDDVAVAAQGVLAQHGVDVPGRVSVVGLDGQEVSGLSPRVLTTLVQDPVALARAAIERAVARAEAAPGPGGPDGGRELVLEPVLRVGGTTAAPPPHP</sequence>
<dbReference type="PANTHER" id="PTHR30146:SF109">
    <property type="entry name" value="HTH-TYPE TRANSCRIPTIONAL REGULATOR GALS"/>
    <property type="match status" value="1"/>
</dbReference>
<evidence type="ECO:0000256" key="3">
    <source>
        <dbReference type="ARBA" id="ARBA00023163"/>
    </source>
</evidence>
<dbReference type="InterPro" id="IPR046335">
    <property type="entry name" value="LacI/GalR-like_sensor"/>
</dbReference>